<proteinExistence type="predicted"/>
<dbReference type="Proteomes" id="UP000478740">
    <property type="component" value="Unassembled WGS sequence"/>
</dbReference>
<comment type="caution">
    <text evidence="1">The sequence shown here is derived from an EMBL/GenBank/DDBJ whole genome shotgun (WGS) entry which is preliminary data.</text>
</comment>
<organism evidence="1 2">
    <name type="scientific">Paracoccus shanxieyensis</name>
    <dbReference type="NCBI Taxonomy" id="2675752"/>
    <lineage>
        <taxon>Bacteria</taxon>
        <taxon>Pseudomonadati</taxon>
        <taxon>Pseudomonadota</taxon>
        <taxon>Alphaproteobacteria</taxon>
        <taxon>Rhodobacterales</taxon>
        <taxon>Paracoccaceae</taxon>
        <taxon>Paracoccus</taxon>
    </lineage>
</organism>
<dbReference type="AlphaFoldDB" id="A0A6L6J229"/>
<accession>A0A6L6J229</accession>
<reference evidence="1 2" key="1">
    <citation type="submission" date="2019-11" db="EMBL/GenBank/DDBJ databases">
        <authorList>
            <person name="Dong K."/>
        </authorList>
    </citation>
    <scope>NUCLEOTIDE SEQUENCE [LARGE SCALE GENOMIC DNA]</scope>
    <source>
        <strain evidence="1 2">DK608</strain>
    </source>
</reference>
<gene>
    <name evidence="1" type="ORF">GL284_10800</name>
</gene>
<dbReference type="RefSeq" id="WP_155044649.1">
    <property type="nucleotide sequence ID" value="NZ_WMIH01000009.1"/>
</dbReference>
<name>A0A6L6J229_9RHOB</name>
<protein>
    <submittedName>
        <fullName evidence="1">Uncharacterized protein</fullName>
    </submittedName>
</protein>
<keyword evidence="2" id="KW-1185">Reference proteome</keyword>
<evidence type="ECO:0000313" key="2">
    <source>
        <dbReference type="Proteomes" id="UP000478740"/>
    </source>
</evidence>
<evidence type="ECO:0000313" key="1">
    <source>
        <dbReference type="EMBL" id="MTH64757.1"/>
    </source>
</evidence>
<sequence>MRIDLTRDPQKQLQCENDILRKRVAYLEAMLGVTQAAEANTDRAPAASPPPT</sequence>
<dbReference type="EMBL" id="WMII01000009">
    <property type="protein sequence ID" value="MTH64757.1"/>
    <property type="molecule type" value="Genomic_DNA"/>
</dbReference>